<dbReference type="FunFam" id="3.40.50.2300:FF:000162">
    <property type="entry name" value="Receptor-type adenylate cyclase GRESAG 4, putative"/>
    <property type="match status" value="1"/>
</dbReference>
<dbReference type="InterPro" id="IPR057399">
    <property type="entry name" value="GRESAG4.1/3_peripasmic_1"/>
</dbReference>
<dbReference type="CDD" id="cd07556">
    <property type="entry name" value="Nucleotidyl_cyc_III"/>
    <property type="match status" value="1"/>
</dbReference>
<dbReference type="InterPro" id="IPR028082">
    <property type="entry name" value="Peripla_BP_I"/>
</dbReference>
<keyword evidence="16" id="KW-0325">Glycoprotein</keyword>
<keyword evidence="17" id="KW-0456">Lyase</keyword>
<dbReference type="EC" id="4.6.1.1" evidence="6"/>
<keyword evidence="14 20" id="KW-0472">Membrane</keyword>
<dbReference type="InterPro" id="IPR050697">
    <property type="entry name" value="Adenylyl/Guanylyl_Cyclase_3/4"/>
</dbReference>
<evidence type="ECO:0000256" key="20">
    <source>
        <dbReference type="SAM" id="Phobius"/>
    </source>
</evidence>
<evidence type="ECO:0000256" key="10">
    <source>
        <dbReference type="ARBA" id="ARBA00022840"/>
    </source>
</evidence>
<dbReference type="Gene3D" id="3.30.70.1230">
    <property type="entry name" value="Nucleotide cyclase"/>
    <property type="match status" value="1"/>
</dbReference>
<keyword evidence="7 20" id="KW-0812">Transmembrane</keyword>
<dbReference type="PANTHER" id="PTHR43081:SF1">
    <property type="entry name" value="ADENYLATE CYCLASE, TERMINAL-DIFFERENTIATION SPECIFIC"/>
    <property type="match status" value="1"/>
</dbReference>
<dbReference type="SMART" id="SM00044">
    <property type="entry name" value="CYCc"/>
    <property type="match status" value="1"/>
</dbReference>
<name>Q9NHA3_9TRYP</name>
<evidence type="ECO:0000256" key="12">
    <source>
        <dbReference type="ARBA" id="ARBA00022989"/>
    </source>
</evidence>
<comment type="cofactor">
    <cofactor evidence="2">
        <name>Mg(2+)</name>
        <dbReference type="ChEBI" id="CHEBI:18420"/>
    </cofactor>
</comment>
<evidence type="ECO:0000256" key="5">
    <source>
        <dbReference type="ARBA" id="ARBA00005381"/>
    </source>
</evidence>
<dbReference type="GO" id="GO:0005524">
    <property type="term" value="F:ATP binding"/>
    <property type="evidence" value="ECO:0007669"/>
    <property type="project" value="UniProtKB-KW"/>
</dbReference>
<dbReference type="VEuPathDB" id="TriTrypDB:Tb927.4.4460"/>
<dbReference type="SUPFAM" id="SSF55073">
    <property type="entry name" value="Nucleotide cyclase"/>
    <property type="match status" value="1"/>
</dbReference>
<keyword evidence="9" id="KW-0547">Nucleotide-binding</keyword>
<dbReference type="GO" id="GO:0004016">
    <property type="term" value="F:adenylate cyclase activity"/>
    <property type="evidence" value="ECO:0007669"/>
    <property type="project" value="UniProtKB-EC"/>
</dbReference>
<keyword evidence="13" id="KW-0115">cAMP biosynthesis</keyword>
<comment type="subcellular location">
    <subcellularLocation>
        <location evidence="4">Membrane</location>
        <topology evidence="4">Multi-pass membrane protein</topology>
    </subcellularLocation>
</comment>
<sequence length="1290" mass="144409">MVTFMRELYVRDGAVTYVVFSLLLQVLTASSLANDKIQVKVYNMLYSNKISAKIYDPIIAGFNASITNGNPPSGANVEVVYVPPMDDSDYVGHLNSETSFSNDNNGKELPVILGPVGDKNTLGLLKYFKEKNVISFSPFTGSSKVRSWNPNLYFLTASPAAEMLALLRYAITQLRLHRLGFMYLKDVSYGDDEHKLAVELTTRMDRKLCGVFALKSQIGKESDDSSFSAEWNKFANTRPQGVIVFGSPIPDTKRFLIKSLEDERTKGGYLLIPSTLQYVIENKWGKELGRDRFVPDKIIITGTNPLAKDDGYDAIKRFRDDMAKFLRVHGNNFLKDKWNVNLSVDENNFTEQDTEGELMVSGWIAGEVLKQALSCREWLTSRDAFITSLYNQRRYVIDDVVVGDFGGECRGMAGERGASCLCNQGGNVVYMKKMGKDLRLYPMKEGVLTLTSSRCYRDLSQLYAPLSGIMFKLTDDPKALRTAEAIYDGAFYVVGKGQLGHSDRFFLHWLSSKSHDTSTALYDEVKERVVTAVFGVVDDSLLSTKGMAFIDPITLTPQLSNPRRNVIHLSPTLEQQLFVIVEHIIQNGAGKMHAIVRSGDTRGVRKVLQKTLDIFNASLSSFVASGEGSTLRDKLPTAGEVLVAGLISDDIPIILSHLGKHHNVRIFVPFFDVALLYNELVSAFRDKPFTDRLLFATNLPHWGDKNTKSDLVREFHRVVQNESKWKPLSLLGYVTARAMINVLQRMGHVTPEELVDAIFSQSVITVDDMRYGPFDDKCTNGASFEEKHCAVNYGATHISVWSMSRVLNPSVSPVVTQVTPLMMDGYAKWFRLKRAHIAAIAVSCVVVLALFVTVLVLVIRSLRRNARDNNNAPKEPTDPVTLIFTDIESSTAQWAAHPEQMPDLVATHHRLIRSLITRYECYEVKTVGDSFMIACKSPFAAAQLACDLQRDFLNHDWKTTELDESYREFERQRAEDDSDYTPPTASLDPEVYRQLWNGLRVRVGIHTGLCDIRHDEVTKGYDYYGRTSNMAARTESVGNGGQVLMTLAAYHALSTLEREQINVTPLGDVPLRGVPKPVEMYQLNAVPGRTFAALRLDREAEEEAKESEGIFTDVSDICSSTHELCGSSLHVAQSLETVFSTLPATQRQRMLTSICERWRVPPPKSAKNRWDKATFRLVIRHIAVRAGPVMSVNIRNAAAAALCAERRPCPPSHSICDVSQLGRQHPLPSVRFHTPMEVKEYLCMSPTDKFDFSIYSCSTIDINMFNGTLEKFDSREPLFGTSLGDNGKNS</sequence>
<evidence type="ECO:0000259" key="21">
    <source>
        <dbReference type="PROSITE" id="PS50125"/>
    </source>
</evidence>
<comment type="similarity">
    <text evidence="5">Belongs to the adenylyl cyclase class-3 family.</text>
</comment>
<evidence type="ECO:0000256" key="9">
    <source>
        <dbReference type="ARBA" id="ARBA00022741"/>
    </source>
</evidence>
<evidence type="ECO:0000256" key="15">
    <source>
        <dbReference type="ARBA" id="ARBA00023170"/>
    </source>
</evidence>
<dbReference type="GO" id="GO:0006171">
    <property type="term" value="P:cAMP biosynthetic process"/>
    <property type="evidence" value="ECO:0007669"/>
    <property type="project" value="UniProtKB-KW"/>
</dbReference>
<evidence type="ECO:0000256" key="1">
    <source>
        <dbReference type="ARBA" id="ARBA00001593"/>
    </source>
</evidence>
<feature type="domain" description="Guanylate cyclase" evidence="21">
    <location>
        <begin position="881"/>
        <end position="1035"/>
    </location>
</feature>
<evidence type="ECO:0000256" key="13">
    <source>
        <dbReference type="ARBA" id="ARBA00022998"/>
    </source>
</evidence>
<keyword evidence="8" id="KW-0479">Metal-binding</keyword>
<dbReference type="VEuPathDB" id="TriTrypDB:Tb1125.4.4460"/>
<dbReference type="InterPro" id="IPR001054">
    <property type="entry name" value="A/G_cyclase"/>
</dbReference>
<proteinExistence type="inferred from homology"/>
<evidence type="ECO:0000256" key="19">
    <source>
        <dbReference type="ARBA" id="ARBA00032637"/>
    </source>
</evidence>
<evidence type="ECO:0000256" key="8">
    <source>
        <dbReference type="ARBA" id="ARBA00022723"/>
    </source>
</evidence>
<evidence type="ECO:0000256" key="11">
    <source>
        <dbReference type="ARBA" id="ARBA00022842"/>
    </source>
</evidence>
<feature type="transmembrane region" description="Helical" evidence="20">
    <location>
        <begin position="837"/>
        <end position="859"/>
    </location>
</feature>
<dbReference type="PANTHER" id="PTHR43081">
    <property type="entry name" value="ADENYLATE CYCLASE, TERMINAL-DIFFERENTIATION SPECIFIC-RELATED"/>
    <property type="match status" value="1"/>
</dbReference>
<evidence type="ECO:0000256" key="16">
    <source>
        <dbReference type="ARBA" id="ARBA00023180"/>
    </source>
</evidence>
<keyword evidence="12 20" id="KW-1133">Transmembrane helix</keyword>
<dbReference type="Pfam" id="PF25493">
    <property type="entry name" value="Peripla_BP_A-cyclase"/>
    <property type="match status" value="1"/>
</dbReference>
<evidence type="ECO:0000256" key="6">
    <source>
        <dbReference type="ARBA" id="ARBA00012201"/>
    </source>
</evidence>
<dbReference type="GO" id="GO:0046872">
    <property type="term" value="F:metal ion binding"/>
    <property type="evidence" value="ECO:0007669"/>
    <property type="project" value="UniProtKB-KW"/>
</dbReference>
<evidence type="ECO:0000256" key="2">
    <source>
        <dbReference type="ARBA" id="ARBA00001946"/>
    </source>
</evidence>
<gene>
    <name evidence="22" type="primary">GRESAG4.4B</name>
</gene>
<dbReference type="FunFam" id="3.30.70.1230:FF:000022">
    <property type="entry name" value="Receptor-type adenylate cyclase GRESAG 4, putative"/>
    <property type="match status" value="1"/>
</dbReference>
<organism evidence="22">
    <name type="scientific">Trypanosoma brucei</name>
    <dbReference type="NCBI Taxonomy" id="5691"/>
    <lineage>
        <taxon>Eukaryota</taxon>
        <taxon>Discoba</taxon>
        <taxon>Euglenozoa</taxon>
        <taxon>Kinetoplastea</taxon>
        <taxon>Metakinetoplastina</taxon>
        <taxon>Trypanosomatida</taxon>
        <taxon>Trypanosomatidae</taxon>
        <taxon>Trypanosoma</taxon>
    </lineage>
</organism>
<dbReference type="VEuPathDB" id="TriTrypDB:Tbg972.4.4550"/>
<dbReference type="EMBL" id="AF228602">
    <property type="protein sequence ID" value="AAF69135.1"/>
    <property type="molecule type" value="Genomic_DNA"/>
</dbReference>
<keyword evidence="10" id="KW-0067">ATP-binding</keyword>
<evidence type="ECO:0000256" key="14">
    <source>
        <dbReference type="ARBA" id="ARBA00023136"/>
    </source>
</evidence>
<protein>
    <recommendedName>
        <fullName evidence="6">adenylate cyclase</fullName>
        <ecNumber evidence="6">4.6.1.1</ecNumber>
    </recommendedName>
    <alternativeName>
        <fullName evidence="18">ATP pyrophosphate-lyase</fullName>
    </alternativeName>
    <alternativeName>
        <fullName evidence="19">Adenylyl cyclase</fullName>
    </alternativeName>
</protein>
<keyword evidence="11" id="KW-0460">Magnesium</keyword>
<dbReference type="SUPFAM" id="SSF53822">
    <property type="entry name" value="Periplasmic binding protein-like I"/>
    <property type="match status" value="2"/>
</dbReference>
<dbReference type="Pfam" id="PF25495">
    <property type="entry name" value="Peripla_BP_A-cyclase_1"/>
    <property type="match status" value="1"/>
</dbReference>
<dbReference type="PROSITE" id="PS50125">
    <property type="entry name" value="GUANYLATE_CYCLASE_2"/>
    <property type="match status" value="1"/>
</dbReference>
<dbReference type="InterPro" id="IPR029787">
    <property type="entry name" value="Nucleotide_cyclase"/>
</dbReference>
<evidence type="ECO:0000256" key="17">
    <source>
        <dbReference type="ARBA" id="ARBA00023239"/>
    </source>
</evidence>
<dbReference type="InterPro" id="IPR057398">
    <property type="entry name" value="GRESAG4.1/3_peripasmic_2"/>
</dbReference>
<evidence type="ECO:0000256" key="4">
    <source>
        <dbReference type="ARBA" id="ARBA00004141"/>
    </source>
</evidence>
<keyword evidence="15" id="KW-0675">Receptor</keyword>
<evidence type="ECO:0000313" key="22">
    <source>
        <dbReference type="EMBL" id="AAF69135.1"/>
    </source>
</evidence>
<evidence type="ECO:0000256" key="3">
    <source>
        <dbReference type="ARBA" id="ARBA00002708"/>
    </source>
</evidence>
<reference evidence="22" key="1">
    <citation type="journal article" date="2001" name="Mol. Biochem. Parasitol.">
        <title>Spontaneous dimerization and leucine-zipper induced activation of the recombinant catalytic domain of a new adenylyl cyclase of Trypanosoma brucei, GRESAG4.4B.</title>
        <authorList>
            <person name="Naula C."/>
            <person name="Schaub R."/>
            <person name="Leech V."/>
            <person name="Melville S."/>
            <person name="Seebeck T."/>
        </authorList>
    </citation>
    <scope>NUCLEOTIDE SEQUENCE</scope>
    <source>
        <strain evidence="22">427</strain>
    </source>
</reference>
<dbReference type="GO" id="GO:0035556">
    <property type="term" value="P:intracellular signal transduction"/>
    <property type="evidence" value="ECO:0007669"/>
    <property type="project" value="InterPro"/>
</dbReference>
<dbReference type="Pfam" id="PF00211">
    <property type="entry name" value="Guanylate_cyc"/>
    <property type="match status" value="1"/>
</dbReference>
<evidence type="ECO:0000256" key="7">
    <source>
        <dbReference type="ARBA" id="ARBA00022692"/>
    </source>
</evidence>
<comment type="function">
    <text evidence="3">Could act as a receptor for an unknown ligand.</text>
</comment>
<accession>Q9NHA3</accession>
<dbReference type="VEuPathDB" id="TriTrypDB:Tb427_040047700"/>
<comment type="catalytic activity">
    <reaction evidence="1">
        <text>ATP = 3',5'-cyclic AMP + diphosphate</text>
        <dbReference type="Rhea" id="RHEA:15389"/>
        <dbReference type="ChEBI" id="CHEBI:30616"/>
        <dbReference type="ChEBI" id="CHEBI:33019"/>
        <dbReference type="ChEBI" id="CHEBI:58165"/>
        <dbReference type="EC" id="4.6.1.1"/>
    </reaction>
</comment>
<dbReference type="GO" id="GO:0016020">
    <property type="term" value="C:membrane"/>
    <property type="evidence" value="ECO:0007669"/>
    <property type="project" value="UniProtKB-SubCell"/>
</dbReference>
<evidence type="ECO:0000256" key="18">
    <source>
        <dbReference type="ARBA" id="ARBA00032597"/>
    </source>
</evidence>